<evidence type="ECO:0000313" key="4">
    <source>
        <dbReference type="Proteomes" id="UP000295023"/>
    </source>
</evidence>
<feature type="compositionally biased region" description="Low complexity" evidence="1">
    <location>
        <begin position="13"/>
        <end position="29"/>
    </location>
</feature>
<name>A0A4R4DK42_9PROT</name>
<proteinExistence type="predicted"/>
<gene>
    <name evidence="3" type="ORF">EXY23_15060</name>
</gene>
<accession>A0A4R4DK42</accession>
<keyword evidence="2" id="KW-1133">Transmembrane helix</keyword>
<keyword evidence="2" id="KW-0472">Membrane</keyword>
<feature type="region of interest" description="Disordered" evidence="1">
    <location>
        <begin position="1"/>
        <end position="79"/>
    </location>
</feature>
<sequence>MHWDQPGSRRCRGPAAAPSSRASTACASPVLQRPPGPTPRGRRGRYESKPYSRSTEPASPGRSGRKRGAGGRVRALPERKRKGTMRGILLWVLGIPIPIIILLYLFNIL</sequence>
<evidence type="ECO:0000256" key="2">
    <source>
        <dbReference type="SAM" id="Phobius"/>
    </source>
</evidence>
<reference evidence="3 4" key="1">
    <citation type="submission" date="2019-03" db="EMBL/GenBank/DDBJ databases">
        <title>Paracraurococcus aquatilis NE82 genome sequence.</title>
        <authorList>
            <person name="Zhao Y."/>
            <person name="Du Z."/>
        </authorList>
    </citation>
    <scope>NUCLEOTIDE SEQUENCE [LARGE SCALE GENOMIC DNA]</scope>
    <source>
        <strain evidence="3 4">NE82</strain>
    </source>
</reference>
<keyword evidence="4" id="KW-1185">Reference proteome</keyword>
<protein>
    <submittedName>
        <fullName evidence="3">Uncharacterized protein</fullName>
    </submittedName>
</protein>
<comment type="caution">
    <text evidence="3">The sequence shown here is derived from an EMBL/GenBank/DDBJ whole genome shotgun (WGS) entry which is preliminary data.</text>
</comment>
<evidence type="ECO:0000256" key="1">
    <source>
        <dbReference type="SAM" id="MobiDB-lite"/>
    </source>
</evidence>
<feature type="transmembrane region" description="Helical" evidence="2">
    <location>
        <begin position="88"/>
        <end position="106"/>
    </location>
</feature>
<dbReference type="EMBL" id="SKBM01000013">
    <property type="protein sequence ID" value="TCZ59913.1"/>
    <property type="molecule type" value="Genomic_DNA"/>
</dbReference>
<keyword evidence="2" id="KW-0812">Transmembrane</keyword>
<dbReference type="Proteomes" id="UP000295023">
    <property type="component" value="Unassembled WGS sequence"/>
</dbReference>
<evidence type="ECO:0000313" key="3">
    <source>
        <dbReference type="EMBL" id="TCZ59913.1"/>
    </source>
</evidence>
<organism evidence="3 4">
    <name type="scientific">Roseicella aquatilis</name>
    <dbReference type="NCBI Taxonomy" id="2527868"/>
    <lineage>
        <taxon>Bacteria</taxon>
        <taxon>Pseudomonadati</taxon>
        <taxon>Pseudomonadota</taxon>
        <taxon>Alphaproteobacteria</taxon>
        <taxon>Acetobacterales</taxon>
        <taxon>Roseomonadaceae</taxon>
        <taxon>Roseicella</taxon>
    </lineage>
</organism>
<dbReference type="AlphaFoldDB" id="A0A4R4DK42"/>